<evidence type="ECO:0000256" key="1">
    <source>
        <dbReference type="SAM" id="SignalP"/>
    </source>
</evidence>
<feature type="signal peptide" evidence="1">
    <location>
        <begin position="1"/>
        <end position="19"/>
    </location>
</feature>
<dbReference type="PANTHER" id="PTHR45710:SF26">
    <property type="entry name" value="RH26557P"/>
    <property type="match status" value="1"/>
</dbReference>
<dbReference type="PANTHER" id="PTHR45710">
    <property type="entry name" value="C-TYPE LECTIN DOMAIN-CONTAINING PROTEIN 180"/>
    <property type="match status" value="1"/>
</dbReference>
<accession>A0A914PX87</accession>
<dbReference type="InterPro" id="IPR016187">
    <property type="entry name" value="CTDL_fold"/>
</dbReference>
<dbReference type="Gene3D" id="3.10.100.10">
    <property type="entry name" value="Mannose-Binding Protein A, subunit A"/>
    <property type="match status" value="1"/>
</dbReference>
<feature type="chain" id="PRO_5038023798" evidence="1">
    <location>
        <begin position="20"/>
        <end position="170"/>
    </location>
</feature>
<dbReference type="InterPro" id="IPR050828">
    <property type="entry name" value="C-type_lectin/matrix_domain"/>
</dbReference>
<protein>
    <submittedName>
        <fullName evidence="4">C-type lectin domain-containing protein</fullName>
    </submittedName>
</protein>
<proteinExistence type="predicted"/>
<dbReference type="CDD" id="cd00037">
    <property type="entry name" value="CLECT"/>
    <property type="match status" value="1"/>
</dbReference>
<dbReference type="SUPFAM" id="SSF56436">
    <property type="entry name" value="C-type lectin-like"/>
    <property type="match status" value="1"/>
</dbReference>
<reference evidence="4" key="1">
    <citation type="submission" date="2022-11" db="UniProtKB">
        <authorList>
            <consortium name="WormBaseParasite"/>
        </authorList>
    </citation>
    <scope>IDENTIFICATION</scope>
</reference>
<dbReference type="InterPro" id="IPR016186">
    <property type="entry name" value="C-type_lectin-like/link_sf"/>
</dbReference>
<name>A0A914PX87_9BILA</name>
<evidence type="ECO:0000313" key="3">
    <source>
        <dbReference type="Proteomes" id="UP000887578"/>
    </source>
</evidence>
<sequence>MLKFVISFVFVFAVVGVFGQSDDYSDLEPINNRHSAQSSPQKSSCDFPCPRGWTYFPLQGICLLPTPELPWISAEAFCVKLGGNLMTIHGTNSFLNAHKMLGADKNIWIGLNKIYNNEDVWKNSNNATVNYLNWGNNGASKCARIANLGLYREQPCENSYYGICQIYAFE</sequence>
<dbReference type="SMART" id="SM00034">
    <property type="entry name" value="CLECT"/>
    <property type="match status" value="1"/>
</dbReference>
<dbReference type="InterPro" id="IPR001304">
    <property type="entry name" value="C-type_lectin-like"/>
</dbReference>
<evidence type="ECO:0000259" key="2">
    <source>
        <dbReference type="PROSITE" id="PS50041"/>
    </source>
</evidence>
<dbReference type="Proteomes" id="UP000887578">
    <property type="component" value="Unplaced"/>
</dbReference>
<evidence type="ECO:0000313" key="4">
    <source>
        <dbReference type="WBParaSite" id="PDA_v2.g22966.t1"/>
    </source>
</evidence>
<keyword evidence="1" id="KW-0732">Signal</keyword>
<dbReference type="Pfam" id="PF00059">
    <property type="entry name" value="Lectin_C"/>
    <property type="match status" value="1"/>
</dbReference>
<dbReference type="WBParaSite" id="PDA_v2.g22966.t1">
    <property type="protein sequence ID" value="PDA_v2.g22966.t1"/>
    <property type="gene ID" value="PDA_v2.g22966"/>
</dbReference>
<dbReference type="AlphaFoldDB" id="A0A914PX87"/>
<organism evidence="3 4">
    <name type="scientific">Panagrolaimus davidi</name>
    <dbReference type="NCBI Taxonomy" id="227884"/>
    <lineage>
        <taxon>Eukaryota</taxon>
        <taxon>Metazoa</taxon>
        <taxon>Ecdysozoa</taxon>
        <taxon>Nematoda</taxon>
        <taxon>Chromadorea</taxon>
        <taxon>Rhabditida</taxon>
        <taxon>Tylenchina</taxon>
        <taxon>Panagrolaimomorpha</taxon>
        <taxon>Panagrolaimoidea</taxon>
        <taxon>Panagrolaimidae</taxon>
        <taxon>Panagrolaimus</taxon>
    </lineage>
</organism>
<keyword evidence="3" id="KW-1185">Reference proteome</keyword>
<dbReference type="PROSITE" id="PS50041">
    <property type="entry name" value="C_TYPE_LECTIN_2"/>
    <property type="match status" value="1"/>
</dbReference>
<feature type="domain" description="C-type lectin" evidence="2">
    <location>
        <begin position="58"/>
        <end position="165"/>
    </location>
</feature>